<dbReference type="AlphaFoldDB" id="A0A7U4DMR8"/>
<dbReference type="EMBL" id="CP002294">
    <property type="protein sequence ID" value="ADP76483.1"/>
    <property type="molecule type" value="Genomic_DNA"/>
</dbReference>
<reference evidence="1" key="1">
    <citation type="submission" date="2010-10" db="EMBL/GenBank/DDBJ databases">
        <title>Complete sequence of plasmid of Geobacillus sp. Y4.1MC1.</title>
        <authorList>
            <consortium name="US DOE Joint Genome Institute"/>
            <person name="Lucas S."/>
            <person name="Copeland A."/>
            <person name="Lapidus A."/>
            <person name="Cheng J.-F."/>
            <person name="Bruce D."/>
            <person name="Goodwin L."/>
            <person name="Pitluck S."/>
            <person name="Chertkov O."/>
            <person name="Zhang X."/>
            <person name="Detter J.C."/>
            <person name="Han C."/>
            <person name="Tapia R."/>
            <person name="Land M."/>
            <person name="Hauser L."/>
            <person name="Jeffries C."/>
            <person name="Kyrpides N."/>
            <person name="Ivanova N."/>
            <person name="Ovchinnikova G."/>
            <person name="Brumm P."/>
            <person name="Mead D."/>
            <person name="Woyke T."/>
        </authorList>
    </citation>
    <scope>NUCLEOTIDE SEQUENCE [LARGE SCALE GENOMIC DNA]</scope>
    <source>
        <strain evidence="1">Y4.1MC1</strain>
        <plasmid evidence="1">pGY4MC101</plasmid>
    </source>
</reference>
<accession>A0A7U4DMR8</accession>
<evidence type="ECO:0000313" key="1">
    <source>
        <dbReference type="EMBL" id="ADP76483.1"/>
    </source>
</evidence>
<dbReference type="InterPro" id="IPR053735">
    <property type="entry name" value="Type_III_TA_endoRNase"/>
</dbReference>
<sequence length="71" mass="8567">MSENFKIYFIKEEFFSIMDWAQYKIPIKEKRPVLILVIEKEEFPDGLFCIPITKDDDKSIIDEKARFYTPD</sequence>
<dbReference type="KEGG" id="gmc:GY4MC1_3864"/>
<organism evidence="1">
    <name type="scientific">Geobacillus sp. (strain Y4.1MC1)</name>
    <dbReference type="NCBI Taxonomy" id="581103"/>
    <lineage>
        <taxon>Bacteria</taxon>
        <taxon>Bacillati</taxon>
        <taxon>Bacillota</taxon>
        <taxon>Bacilli</taxon>
        <taxon>Bacillales</taxon>
        <taxon>Anoxybacillaceae</taxon>
        <taxon>Geobacillus</taxon>
    </lineage>
</organism>
<dbReference type="Gene3D" id="3.10.129.130">
    <property type="match status" value="1"/>
</dbReference>
<proteinExistence type="predicted"/>
<keyword evidence="1" id="KW-0614">Plasmid</keyword>
<protein>
    <submittedName>
        <fullName evidence="1">Uncharacterized protein</fullName>
    </submittedName>
</protein>
<gene>
    <name evidence="1" type="ORF">GY4MC1_3864</name>
</gene>
<geneLocation type="plasmid" evidence="1">
    <name>pGY4MC101</name>
</geneLocation>
<name>A0A7U4DMR8_GEOS0</name>